<evidence type="ECO:0000313" key="2">
    <source>
        <dbReference type="Proteomes" id="UP001234297"/>
    </source>
</evidence>
<dbReference type="Proteomes" id="UP001234297">
    <property type="component" value="Chromosome 10"/>
</dbReference>
<keyword evidence="2" id="KW-1185">Reference proteome</keyword>
<comment type="caution">
    <text evidence="1">The sequence shown here is derived from an EMBL/GenBank/DDBJ whole genome shotgun (WGS) entry which is preliminary data.</text>
</comment>
<organism evidence="1 2">
    <name type="scientific">Persea americana</name>
    <name type="common">Avocado</name>
    <dbReference type="NCBI Taxonomy" id="3435"/>
    <lineage>
        <taxon>Eukaryota</taxon>
        <taxon>Viridiplantae</taxon>
        <taxon>Streptophyta</taxon>
        <taxon>Embryophyta</taxon>
        <taxon>Tracheophyta</taxon>
        <taxon>Spermatophyta</taxon>
        <taxon>Magnoliopsida</taxon>
        <taxon>Magnoliidae</taxon>
        <taxon>Laurales</taxon>
        <taxon>Lauraceae</taxon>
        <taxon>Persea</taxon>
    </lineage>
</organism>
<gene>
    <name evidence="1" type="ORF">MRB53_030162</name>
</gene>
<proteinExistence type="predicted"/>
<dbReference type="EMBL" id="CM056818">
    <property type="protein sequence ID" value="KAJ8621633.1"/>
    <property type="molecule type" value="Genomic_DNA"/>
</dbReference>
<protein>
    <submittedName>
        <fullName evidence="1">Uncharacterized protein</fullName>
    </submittedName>
</protein>
<name>A0ACC2KKS0_PERAE</name>
<evidence type="ECO:0000313" key="1">
    <source>
        <dbReference type="EMBL" id="KAJ8621633.1"/>
    </source>
</evidence>
<accession>A0ACC2KKS0</accession>
<reference evidence="1 2" key="1">
    <citation type="journal article" date="2022" name="Hortic Res">
        <title>A haplotype resolved chromosomal level avocado genome allows analysis of novel avocado genes.</title>
        <authorList>
            <person name="Nath O."/>
            <person name="Fletcher S.J."/>
            <person name="Hayward A."/>
            <person name="Shaw L.M."/>
            <person name="Masouleh A.K."/>
            <person name="Furtado A."/>
            <person name="Henry R.J."/>
            <person name="Mitter N."/>
        </authorList>
    </citation>
    <scope>NUCLEOTIDE SEQUENCE [LARGE SCALE GENOMIC DNA]</scope>
    <source>
        <strain evidence="2">cv. Hass</strain>
    </source>
</reference>
<sequence length="164" mass="18019">MVDGMELPLPLVTTPSRDIQSKIRLMLDYAEDRDAKISIIQSILKKNHGAELPKDLPCDLVLEAKVHLGKDSDQWKTFSGSGMDILPHALINNAEISSAGNPSTLIIDKEKHVGHILSDEEAIYISLLNASHDSGPVVEDPHVESANVDNHISSDNTQFWSSLF</sequence>